<accession>A0A0W0GDG4</accession>
<name>A0A0W0GDG4_MONRR</name>
<dbReference type="EMBL" id="LATX01000308">
    <property type="protein sequence ID" value="KTB46614.1"/>
    <property type="molecule type" value="Genomic_DNA"/>
</dbReference>
<protein>
    <submittedName>
        <fullName evidence="1">Uncharacterized protein</fullName>
    </submittedName>
</protein>
<reference evidence="1 2" key="1">
    <citation type="submission" date="2015-12" db="EMBL/GenBank/DDBJ databases">
        <title>Draft genome sequence of Moniliophthora roreri, the causal agent of frosty pod rot of cacao.</title>
        <authorList>
            <person name="Aime M.C."/>
            <person name="Diaz-Valderrama J.R."/>
            <person name="Kijpornyongpan T."/>
            <person name="Phillips-Mora W."/>
        </authorList>
    </citation>
    <scope>NUCLEOTIDE SEQUENCE [LARGE SCALE GENOMIC DNA]</scope>
    <source>
        <strain evidence="1 2">MCA 2952</strain>
    </source>
</reference>
<gene>
    <name evidence="1" type="ORF">WG66_803</name>
</gene>
<proteinExistence type="predicted"/>
<dbReference type="Proteomes" id="UP000054988">
    <property type="component" value="Unassembled WGS sequence"/>
</dbReference>
<organism evidence="1 2">
    <name type="scientific">Moniliophthora roreri</name>
    <name type="common">Frosty pod rot fungus</name>
    <name type="synonym">Monilia roreri</name>
    <dbReference type="NCBI Taxonomy" id="221103"/>
    <lineage>
        <taxon>Eukaryota</taxon>
        <taxon>Fungi</taxon>
        <taxon>Dikarya</taxon>
        <taxon>Basidiomycota</taxon>
        <taxon>Agaricomycotina</taxon>
        <taxon>Agaricomycetes</taxon>
        <taxon>Agaricomycetidae</taxon>
        <taxon>Agaricales</taxon>
        <taxon>Marasmiineae</taxon>
        <taxon>Marasmiaceae</taxon>
        <taxon>Moniliophthora</taxon>
    </lineage>
</organism>
<dbReference type="AlphaFoldDB" id="A0A0W0GDG4"/>
<evidence type="ECO:0000313" key="1">
    <source>
        <dbReference type="EMBL" id="KTB46614.1"/>
    </source>
</evidence>
<sequence>MNQSRKNADLSQAFVIEPSLNSMNKTRIIEVTPPMCPDLLTRS</sequence>
<evidence type="ECO:0000313" key="2">
    <source>
        <dbReference type="Proteomes" id="UP000054988"/>
    </source>
</evidence>
<comment type="caution">
    <text evidence="1">The sequence shown here is derived from an EMBL/GenBank/DDBJ whole genome shotgun (WGS) entry which is preliminary data.</text>
</comment>